<dbReference type="EMBL" id="QKKU01000071">
    <property type="protein sequence ID" value="RBM66378.1"/>
    <property type="molecule type" value="Genomic_DNA"/>
</dbReference>
<protein>
    <submittedName>
        <fullName evidence="1">Uncharacterized protein</fullName>
    </submittedName>
</protein>
<accession>A0ABD7FTX3</accession>
<proteinExistence type="predicted"/>
<gene>
    <name evidence="1" type="ORF">DLR72_11825</name>
</gene>
<evidence type="ECO:0000313" key="2">
    <source>
        <dbReference type="Proteomes" id="UP000252199"/>
    </source>
</evidence>
<comment type="caution">
    <text evidence="1">The sequence shown here is derived from an EMBL/GenBank/DDBJ whole genome shotgun (WGS) entry which is preliminary data.</text>
</comment>
<name>A0ABD7FTX3_9VIBR</name>
<evidence type="ECO:0000313" key="1">
    <source>
        <dbReference type="EMBL" id="RBM66378.1"/>
    </source>
</evidence>
<reference evidence="1 2" key="1">
    <citation type="submission" date="2018-06" db="EMBL/GenBank/DDBJ databases">
        <title>Draft genome sequences of nine Vibrio sp. clinical isolates from across the United States representing the closest known relative of Vibrio cholerae.</title>
        <authorList>
            <person name="Islam M.T."/>
            <person name="Liang K."/>
            <person name="Im M.S."/>
            <person name="Winkjer J."/>
            <person name="Busby S."/>
            <person name="Batra D."/>
            <person name="Rowe L."/>
            <person name="Tarr C.L."/>
            <person name="Boucher Y."/>
        </authorList>
    </citation>
    <scope>NUCLEOTIDE SEQUENCE [LARGE SCALE GENOMIC DNA]</scope>
    <source>
        <strain evidence="1 2">2017V-1110</strain>
    </source>
</reference>
<dbReference type="Proteomes" id="UP000252199">
    <property type="component" value="Unassembled WGS sequence"/>
</dbReference>
<sequence>MTTKDNLDIHFRGEKPKRLSFTQKAALHNRMIDILRKFDCEHSQSAADKLQATLKGMKGIKYTGWEACRKELAYEQAKFQLEKEGVL</sequence>
<dbReference type="AlphaFoldDB" id="A0ABD7FTX3"/>
<organism evidence="1 2">
    <name type="scientific">Vibrio paracholerae</name>
    <dbReference type="NCBI Taxonomy" id="650003"/>
    <lineage>
        <taxon>Bacteria</taxon>
        <taxon>Pseudomonadati</taxon>
        <taxon>Pseudomonadota</taxon>
        <taxon>Gammaproteobacteria</taxon>
        <taxon>Vibrionales</taxon>
        <taxon>Vibrionaceae</taxon>
        <taxon>Vibrio</taxon>
    </lineage>
</organism>
<dbReference type="RefSeq" id="WP_113610830.1">
    <property type="nucleotide sequence ID" value="NZ_CAWQMY010000138.1"/>
</dbReference>